<keyword evidence="1" id="KW-0812">Transmembrane</keyword>
<accession>A0ABQ1JSV6</accession>
<evidence type="ECO:0008006" key="5">
    <source>
        <dbReference type="Google" id="ProtNLM"/>
    </source>
</evidence>
<comment type="caution">
    <text evidence="3">The sequence shown here is derived from an EMBL/GenBank/DDBJ whole genome shotgun (WGS) entry which is preliminary data.</text>
</comment>
<organism evidence="3 4">
    <name type="scientific">Flavobacterium suaedae</name>
    <dbReference type="NCBI Taxonomy" id="1767027"/>
    <lineage>
        <taxon>Bacteria</taxon>
        <taxon>Pseudomonadati</taxon>
        <taxon>Bacteroidota</taxon>
        <taxon>Flavobacteriia</taxon>
        <taxon>Flavobacteriales</taxon>
        <taxon>Flavobacteriaceae</taxon>
        <taxon>Flavobacterium</taxon>
    </lineage>
</organism>
<dbReference type="RefSeq" id="WP_188620744.1">
    <property type="nucleotide sequence ID" value="NZ_BMJE01000003.1"/>
</dbReference>
<keyword evidence="1" id="KW-1133">Transmembrane helix</keyword>
<feature type="signal peptide" evidence="2">
    <location>
        <begin position="1"/>
        <end position="22"/>
    </location>
</feature>
<evidence type="ECO:0000256" key="2">
    <source>
        <dbReference type="SAM" id="SignalP"/>
    </source>
</evidence>
<dbReference type="Proteomes" id="UP000615760">
    <property type="component" value="Unassembled WGS sequence"/>
</dbReference>
<proteinExistence type="predicted"/>
<keyword evidence="4" id="KW-1185">Reference proteome</keyword>
<reference evidence="4" key="1">
    <citation type="journal article" date="2019" name="Int. J. Syst. Evol. Microbiol.">
        <title>The Global Catalogue of Microorganisms (GCM) 10K type strain sequencing project: providing services to taxonomists for standard genome sequencing and annotation.</title>
        <authorList>
            <consortium name="The Broad Institute Genomics Platform"/>
            <consortium name="The Broad Institute Genome Sequencing Center for Infectious Disease"/>
            <person name="Wu L."/>
            <person name="Ma J."/>
        </authorList>
    </citation>
    <scope>NUCLEOTIDE SEQUENCE [LARGE SCALE GENOMIC DNA]</scope>
    <source>
        <strain evidence="4">CGMCC 1.15461</strain>
    </source>
</reference>
<protein>
    <recommendedName>
        <fullName evidence="5">Signal peptidase</fullName>
    </recommendedName>
</protein>
<evidence type="ECO:0000313" key="3">
    <source>
        <dbReference type="EMBL" id="GGB76850.1"/>
    </source>
</evidence>
<keyword evidence="1" id="KW-0472">Membrane</keyword>
<evidence type="ECO:0000313" key="4">
    <source>
        <dbReference type="Proteomes" id="UP000615760"/>
    </source>
</evidence>
<gene>
    <name evidence="3" type="ORF">GCM10007424_16110</name>
</gene>
<sequence>MGKIFKHLTTMCMFIAPFIVFAQDEEDPDGPPLPPASIDNYIYGLIIIAITIALFYYMKKGIQFKTSNQ</sequence>
<evidence type="ECO:0000256" key="1">
    <source>
        <dbReference type="SAM" id="Phobius"/>
    </source>
</evidence>
<feature type="transmembrane region" description="Helical" evidence="1">
    <location>
        <begin position="41"/>
        <end position="58"/>
    </location>
</feature>
<keyword evidence="2" id="KW-0732">Signal</keyword>
<dbReference type="EMBL" id="BMJE01000003">
    <property type="protein sequence ID" value="GGB76850.1"/>
    <property type="molecule type" value="Genomic_DNA"/>
</dbReference>
<feature type="chain" id="PRO_5045867703" description="Signal peptidase" evidence="2">
    <location>
        <begin position="23"/>
        <end position="69"/>
    </location>
</feature>
<name>A0ABQ1JSV6_9FLAO</name>